<sequence length="71" mass="8348">MIGSTLDSFSSNHIWNVVRVDGKDYFVGCKWDGAEVETTYDYYLKGRNHFPGHTLDKKYEFLPIQNENMIR</sequence>
<name>A0A1H6UB98_9FIRM</name>
<proteinExistence type="predicted"/>
<evidence type="ECO:0000313" key="1">
    <source>
        <dbReference type="EMBL" id="SEI87904.1"/>
    </source>
</evidence>
<dbReference type="Proteomes" id="UP000183028">
    <property type="component" value="Unassembled WGS sequence"/>
</dbReference>
<dbReference type="AlphaFoldDB" id="A0A1H6UB98"/>
<dbReference type="RefSeq" id="WP_074732221.1">
    <property type="nucleotide sequence ID" value="NZ_FNYK01000031.1"/>
</dbReference>
<protein>
    <submittedName>
        <fullName evidence="1">Uncharacterized protein</fullName>
    </submittedName>
</protein>
<accession>A0A1H6UB98</accession>
<dbReference type="EMBL" id="FNYK01000031">
    <property type="protein sequence ID" value="SEI87904.1"/>
    <property type="molecule type" value="Genomic_DNA"/>
</dbReference>
<organism evidence="1 2">
    <name type="scientific">Sharpea azabuensis</name>
    <dbReference type="NCBI Taxonomy" id="322505"/>
    <lineage>
        <taxon>Bacteria</taxon>
        <taxon>Bacillati</taxon>
        <taxon>Bacillota</taxon>
        <taxon>Erysipelotrichia</taxon>
        <taxon>Erysipelotrichales</taxon>
        <taxon>Coprobacillaceae</taxon>
        <taxon>Sharpea</taxon>
    </lineage>
</organism>
<gene>
    <name evidence="1" type="ORF">SAMN04487834_10312</name>
</gene>
<reference evidence="2" key="1">
    <citation type="submission" date="2016-10" db="EMBL/GenBank/DDBJ databases">
        <authorList>
            <person name="Varghese N."/>
        </authorList>
    </citation>
    <scope>NUCLEOTIDE SEQUENCE [LARGE SCALE GENOMIC DNA]</scope>
    <source>
        <strain evidence="2">DSM 20406</strain>
    </source>
</reference>
<evidence type="ECO:0000313" key="2">
    <source>
        <dbReference type="Proteomes" id="UP000183028"/>
    </source>
</evidence>
<keyword evidence="2" id="KW-1185">Reference proteome</keyword>